<keyword evidence="3" id="KW-1185">Reference proteome</keyword>
<feature type="region of interest" description="Disordered" evidence="1">
    <location>
        <begin position="425"/>
        <end position="485"/>
    </location>
</feature>
<dbReference type="AlphaFoldDB" id="A0A836BT16"/>
<dbReference type="EMBL" id="JAEHOE010000091">
    <property type="protein sequence ID" value="KAG2487840.1"/>
    <property type="molecule type" value="Genomic_DNA"/>
</dbReference>
<proteinExistence type="predicted"/>
<dbReference type="Proteomes" id="UP000612055">
    <property type="component" value="Unassembled WGS sequence"/>
</dbReference>
<accession>A0A836BT16</accession>
<evidence type="ECO:0000313" key="2">
    <source>
        <dbReference type="EMBL" id="KAG2487840.1"/>
    </source>
</evidence>
<name>A0A836BT16_9CHLO</name>
<evidence type="ECO:0000313" key="3">
    <source>
        <dbReference type="Proteomes" id="UP000612055"/>
    </source>
</evidence>
<reference evidence="2" key="1">
    <citation type="journal article" date="2020" name="bioRxiv">
        <title>Comparative genomics of Chlamydomonas.</title>
        <authorList>
            <person name="Craig R.J."/>
            <person name="Hasan A.R."/>
            <person name="Ness R.W."/>
            <person name="Keightley P.D."/>
        </authorList>
    </citation>
    <scope>NUCLEOTIDE SEQUENCE</scope>
    <source>
        <strain evidence="2">CCAP 11/70</strain>
    </source>
</reference>
<gene>
    <name evidence="2" type="ORF">HYH03_013557</name>
</gene>
<comment type="caution">
    <text evidence="2">The sequence shown here is derived from an EMBL/GenBank/DDBJ whole genome shotgun (WGS) entry which is preliminary data.</text>
</comment>
<sequence length="673" mass="73445">MAASREHQASGLSDALRHLSADASETLFRGILDSKSDHKGFGKLRRSCKALRNFVDGHVRELQVRVAAFNDSVLRRIDAISWLDRWPRVHKLTLVAPVNAEPDILSAPIAALGLATRLRIAEVHIKCNDEEWWEHGYLSSAALGCLLPQLPALHTLTAYSLFATRNAHQGPAPDPFASVPQLRSLTLRGPNWLDPALCGILTDRLLGQLTELRVLDTDPLPPNVDSIDVGPRSDLARFPFVAPRLRAMEQMRELHLEAGLREPFSPMDAAALLRALPASVRRFSVDPVWVLAFEHTTVRLDCRLDDRGFLQTVEVEYNQGSFDVQYGGLCRYLAATFLHSPRLGPRLPRLVVTGPVVIGKPLGRQGPGAALLARCDEVRLAALQEHPDDEWEAWEEWEERQDDAEVARLYAAAVMQAAEGLEAAAAAAARGRGHGRRRRRGRGRQRKRRRKRKQKRRPLASAAARAGSPRAAGAHGRQVTAAPVSRQHCWDSGRPLLLLYGPALQDLLAGSKAEVQAWVKDLSAATKGGSKCNGTDRYWVLSTANALLLRCSNEASFMAAAELARKRLAGGGDGGEASGSYSASRLRALRCTIDLPCALHQVLQELWEGVGAQEAAPGPGSSGGGGGGRGEEGPAARGVPRRALCGRGDLERLRWLLETAAGMHELRRCHNTY</sequence>
<feature type="compositionally biased region" description="Low complexity" evidence="1">
    <location>
        <begin position="459"/>
        <end position="474"/>
    </location>
</feature>
<feature type="compositionally biased region" description="Basic residues" evidence="1">
    <location>
        <begin position="431"/>
        <end position="458"/>
    </location>
</feature>
<organism evidence="2 3">
    <name type="scientific">Edaphochlamys debaryana</name>
    <dbReference type="NCBI Taxonomy" id="47281"/>
    <lineage>
        <taxon>Eukaryota</taxon>
        <taxon>Viridiplantae</taxon>
        <taxon>Chlorophyta</taxon>
        <taxon>core chlorophytes</taxon>
        <taxon>Chlorophyceae</taxon>
        <taxon>CS clade</taxon>
        <taxon>Chlamydomonadales</taxon>
        <taxon>Chlamydomonadales incertae sedis</taxon>
        <taxon>Edaphochlamys</taxon>
    </lineage>
</organism>
<evidence type="ECO:0000256" key="1">
    <source>
        <dbReference type="SAM" id="MobiDB-lite"/>
    </source>
</evidence>
<feature type="region of interest" description="Disordered" evidence="1">
    <location>
        <begin position="613"/>
        <end position="640"/>
    </location>
</feature>
<protein>
    <submittedName>
        <fullName evidence="2">Uncharacterized protein</fullName>
    </submittedName>
</protein>